<dbReference type="Gene3D" id="3.30.70.100">
    <property type="match status" value="1"/>
</dbReference>
<protein>
    <submittedName>
        <fullName evidence="2">Heme-degrading monooxygenase HmoA</fullName>
    </submittedName>
</protein>
<reference evidence="2 3" key="1">
    <citation type="submission" date="2016-10" db="EMBL/GenBank/DDBJ databases">
        <authorList>
            <person name="de Groot N.N."/>
        </authorList>
    </citation>
    <scope>NUCLEOTIDE SEQUENCE [LARGE SCALE GENOMIC DNA]</scope>
    <source>
        <strain evidence="2 3">DSM 8423</strain>
    </source>
</reference>
<evidence type="ECO:0000313" key="3">
    <source>
        <dbReference type="Proteomes" id="UP000198744"/>
    </source>
</evidence>
<dbReference type="InterPro" id="IPR007138">
    <property type="entry name" value="ABM_dom"/>
</dbReference>
<feature type="domain" description="ABM" evidence="1">
    <location>
        <begin position="3"/>
        <end position="90"/>
    </location>
</feature>
<dbReference type="OrthoDB" id="5518003at2"/>
<dbReference type="EMBL" id="FOBS01000013">
    <property type="protein sequence ID" value="SEM39570.1"/>
    <property type="molecule type" value="Genomic_DNA"/>
</dbReference>
<dbReference type="PROSITE" id="PS51725">
    <property type="entry name" value="ABM"/>
    <property type="match status" value="1"/>
</dbReference>
<name>A0A1H7Y0F3_9BACT</name>
<dbReference type="GO" id="GO:0004497">
    <property type="term" value="F:monooxygenase activity"/>
    <property type="evidence" value="ECO:0007669"/>
    <property type="project" value="UniProtKB-KW"/>
</dbReference>
<dbReference type="RefSeq" id="WP_093883604.1">
    <property type="nucleotide sequence ID" value="NZ_FOBS01000013.1"/>
</dbReference>
<dbReference type="InterPro" id="IPR011008">
    <property type="entry name" value="Dimeric_a/b-barrel"/>
</dbReference>
<gene>
    <name evidence="2" type="ORF">SAMN04489760_11344</name>
</gene>
<dbReference type="AlphaFoldDB" id="A0A1H7Y0F3"/>
<organism evidence="2 3">
    <name type="scientific">Syntrophus gentianae</name>
    <dbReference type="NCBI Taxonomy" id="43775"/>
    <lineage>
        <taxon>Bacteria</taxon>
        <taxon>Pseudomonadati</taxon>
        <taxon>Thermodesulfobacteriota</taxon>
        <taxon>Syntrophia</taxon>
        <taxon>Syntrophales</taxon>
        <taxon>Syntrophaceae</taxon>
        <taxon>Syntrophus</taxon>
    </lineage>
</organism>
<evidence type="ECO:0000313" key="2">
    <source>
        <dbReference type="EMBL" id="SEM39570.1"/>
    </source>
</evidence>
<accession>A0A1H7Y0F3</accession>
<dbReference type="Proteomes" id="UP000198744">
    <property type="component" value="Unassembled WGS sequence"/>
</dbReference>
<dbReference type="Pfam" id="PF03992">
    <property type="entry name" value="ABM"/>
    <property type="match status" value="1"/>
</dbReference>
<keyword evidence="3" id="KW-1185">Reference proteome</keyword>
<evidence type="ECO:0000259" key="1">
    <source>
        <dbReference type="PROSITE" id="PS51725"/>
    </source>
</evidence>
<keyword evidence="2" id="KW-0503">Monooxygenase</keyword>
<sequence length="96" mass="10938">MFIVLINFPSIKAGKEAEFEEWFAWSNQQFARFNGFVGRRLLKPIGGGRYAAVVEFESEDNFRAMHGSAEHDEAGDRVRPLLQGSPTPQFYEVIVE</sequence>
<keyword evidence="2" id="KW-0560">Oxidoreductase</keyword>
<proteinExistence type="predicted"/>
<dbReference type="SUPFAM" id="SSF54909">
    <property type="entry name" value="Dimeric alpha+beta barrel"/>
    <property type="match status" value="1"/>
</dbReference>